<dbReference type="InterPro" id="IPR006119">
    <property type="entry name" value="Resolv_N"/>
</dbReference>
<keyword evidence="1" id="KW-0175">Coiled coil</keyword>
<evidence type="ECO:0000256" key="1">
    <source>
        <dbReference type="SAM" id="Coils"/>
    </source>
</evidence>
<organism evidence="4 5">
    <name type="scientific">Enterocloster clostridioformis</name>
    <dbReference type="NCBI Taxonomy" id="1531"/>
    <lineage>
        <taxon>Bacteria</taxon>
        <taxon>Bacillati</taxon>
        <taxon>Bacillota</taxon>
        <taxon>Clostridia</taxon>
        <taxon>Lachnospirales</taxon>
        <taxon>Lachnospiraceae</taxon>
        <taxon>Enterocloster</taxon>
    </lineage>
</organism>
<dbReference type="GO" id="GO:0000150">
    <property type="term" value="F:DNA strand exchange activity"/>
    <property type="evidence" value="ECO:0007669"/>
    <property type="project" value="InterPro"/>
</dbReference>
<evidence type="ECO:0000313" key="4">
    <source>
        <dbReference type="EMBL" id="SET27704.1"/>
    </source>
</evidence>
<dbReference type="Pfam" id="PF00239">
    <property type="entry name" value="Resolvase"/>
    <property type="match status" value="1"/>
</dbReference>
<dbReference type="InterPro" id="IPR038109">
    <property type="entry name" value="DNA_bind_recomb_sf"/>
</dbReference>
<dbReference type="Gene3D" id="3.40.50.1390">
    <property type="entry name" value="Resolvase, N-terminal catalytic domain"/>
    <property type="match status" value="1"/>
</dbReference>
<dbReference type="PANTHER" id="PTHR30461:SF23">
    <property type="entry name" value="DNA RECOMBINASE-RELATED"/>
    <property type="match status" value="1"/>
</dbReference>
<dbReference type="SUPFAM" id="SSF53041">
    <property type="entry name" value="Resolvase-like"/>
    <property type="match status" value="1"/>
</dbReference>
<dbReference type="PROSITE" id="PS51737">
    <property type="entry name" value="RECOMBINASE_DNA_BIND"/>
    <property type="match status" value="1"/>
</dbReference>
<feature type="coiled-coil region" evidence="1">
    <location>
        <begin position="406"/>
        <end position="475"/>
    </location>
</feature>
<dbReference type="InterPro" id="IPR011109">
    <property type="entry name" value="DNA_bind_recombinase_dom"/>
</dbReference>
<protein>
    <submittedName>
        <fullName evidence="4">Site-specific DNA recombinase</fullName>
    </submittedName>
</protein>
<evidence type="ECO:0000313" key="5">
    <source>
        <dbReference type="Proteomes" id="UP000182121"/>
    </source>
</evidence>
<dbReference type="RefSeq" id="WP_074661760.1">
    <property type="nucleotide sequence ID" value="NZ_FOIO01000004.1"/>
</dbReference>
<dbReference type="GO" id="GO:0003677">
    <property type="term" value="F:DNA binding"/>
    <property type="evidence" value="ECO:0007669"/>
    <property type="project" value="InterPro"/>
</dbReference>
<dbReference type="InterPro" id="IPR025827">
    <property type="entry name" value="Zn_ribbon_recom_dom"/>
</dbReference>
<proteinExistence type="predicted"/>
<feature type="domain" description="Resolvase/invertase-type recombinase catalytic" evidence="2">
    <location>
        <begin position="7"/>
        <end position="160"/>
    </location>
</feature>
<reference evidence="4 5" key="1">
    <citation type="submission" date="2016-10" db="EMBL/GenBank/DDBJ databases">
        <authorList>
            <person name="Varghese N."/>
            <person name="Submissions S."/>
        </authorList>
    </citation>
    <scope>NUCLEOTIDE SEQUENCE [LARGE SCALE GENOMIC DNA]</scope>
    <source>
        <strain evidence="4 5">NLAE-zl-C196</strain>
    </source>
</reference>
<dbReference type="PANTHER" id="PTHR30461">
    <property type="entry name" value="DNA-INVERTASE FROM LAMBDOID PROPHAGE"/>
    <property type="match status" value="1"/>
</dbReference>
<gene>
    <name evidence="4" type="ORF">SAMN05216521_100459</name>
</gene>
<dbReference type="Pfam" id="PF14287">
    <property type="entry name" value="DUF4368"/>
    <property type="match status" value="1"/>
</dbReference>
<dbReference type="Gene3D" id="3.90.1750.20">
    <property type="entry name" value="Putative Large Serine Recombinase, Chain B, Domain 2"/>
    <property type="match status" value="1"/>
</dbReference>
<dbReference type="InterPro" id="IPR050639">
    <property type="entry name" value="SSR_resolvase"/>
</dbReference>
<evidence type="ECO:0000259" key="2">
    <source>
        <dbReference type="PROSITE" id="PS51736"/>
    </source>
</evidence>
<dbReference type="EMBL" id="FOIO01000004">
    <property type="protein sequence ID" value="SET27704.1"/>
    <property type="molecule type" value="Genomic_DNA"/>
</dbReference>
<sequence length="544" mass="63005">MSNKIYKTGIYARLSREDADRLESNSIQSQRAICLAYIEGHDDLELVDTYIDDGETGSNTDRPGFQRMIQDMRSGRIDCAVSKDLSRFSRNYIDAGNYLEKIFPAMGIRYIAINDNYDSMAPGSSTDVITLPFKNLVNDIYCRDISIKIRTSLEVKRKKGEYVGSFVPFGYRKAPQDKNRLLVDDDAAEVVSMIFGMYKDGFPILKIARRLNTSGIPTPMEYKRMQGVRFETAFRTKERPEWEYVTVKRILSNIVYTGVLIQGRRGTPNHKVRVTRPKDEADWVRIENAHEPIISCTDFEAVAELMRRDMRCAGDSDKHDLFSGYLFCGDCEGAMIRKTHKAKGKAYVYYNCGNNKRTHQCSPHSFSEAKLADIVFHAIHDQIEVVLHLDKVLCFIDSLPQRDRRVFSYEAQMTRLEEEIQRYKKLELGLYENFVEGIINKAEYTDFRENYRGLIEEKQEALKRLKREQEDAAAMGSQNRAWVQVFAQYENVQELDRRLLLALVDRILIYEDKKVEIVFRYRDEFARAMEAAKNYKDCPLPAVG</sequence>
<dbReference type="AlphaFoldDB" id="A0A1I0D694"/>
<evidence type="ECO:0000259" key="3">
    <source>
        <dbReference type="PROSITE" id="PS51737"/>
    </source>
</evidence>
<dbReference type="InterPro" id="IPR025378">
    <property type="entry name" value="DUF4368"/>
</dbReference>
<dbReference type="Pfam" id="PF07508">
    <property type="entry name" value="Recombinase"/>
    <property type="match status" value="1"/>
</dbReference>
<feature type="domain" description="Recombinase" evidence="3">
    <location>
        <begin position="168"/>
        <end position="312"/>
    </location>
</feature>
<dbReference type="InterPro" id="IPR036162">
    <property type="entry name" value="Resolvase-like_N_sf"/>
</dbReference>
<comment type="caution">
    <text evidence="4">The sequence shown here is derived from an EMBL/GenBank/DDBJ whole genome shotgun (WGS) entry which is preliminary data.</text>
</comment>
<accession>A0A1I0D694</accession>
<name>A0A1I0D694_9FIRM</name>
<dbReference type="SMART" id="SM00857">
    <property type="entry name" value="Resolvase"/>
    <property type="match status" value="1"/>
</dbReference>
<dbReference type="Pfam" id="PF13408">
    <property type="entry name" value="Zn_ribbon_recom"/>
    <property type="match status" value="1"/>
</dbReference>
<dbReference type="Proteomes" id="UP000182121">
    <property type="component" value="Unassembled WGS sequence"/>
</dbReference>
<dbReference type="PROSITE" id="PS51736">
    <property type="entry name" value="RECOMBINASES_3"/>
    <property type="match status" value="1"/>
</dbReference>